<dbReference type="InterPro" id="IPR001789">
    <property type="entry name" value="Sig_transdc_resp-reg_receiver"/>
</dbReference>
<comment type="caution">
    <text evidence="3">The sequence shown here is derived from an EMBL/GenBank/DDBJ whole genome shotgun (WGS) entry which is preliminary data.</text>
</comment>
<dbReference type="PANTHER" id="PTHR45566">
    <property type="entry name" value="HTH-TYPE TRANSCRIPTIONAL REGULATOR YHJB-RELATED"/>
    <property type="match status" value="1"/>
</dbReference>
<dbReference type="EMBL" id="QPKV01000001">
    <property type="protein sequence ID" value="RDC58619.1"/>
    <property type="molecule type" value="Genomic_DNA"/>
</dbReference>
<dbReference type="AlphaFoldDB" id="A0A369Q6S7"/>
<dbReference type="InterPro" id="IPR051015">
    <property type="entry name" value="EvgA-like"/>
</dbReference>
<dbReference type="SUPFAM" id="SSF52172">
    <property type="entry name" value="CheY-like"/>
    <property type="match status" value="1"/>
</dbReference>
<gene>
    <name evidence="3" type="ORF">DU508_01075</name>
</gene>
<proteinExistence type="predicted"/>
<dbReference type="InterPro" id="IPR011006">
    <property type="entry name" value="CheY-like_superfamily"/>
</dbReference>
<organism evidence="3 4">
    <name type="scientific">Pedobacter chinensis</name>
    <dbReference type="NCBI Taxonomy" id="2282421"/>
    <lineage>
        <taxon>Bacteria</taxon>
        <taxon>Pseudomonadati</taxon>
        <taxon>Bacteroidota</taxon>
        <taxon>Sphingobacteriia</taxon>
        <taxon>Sphingobacteriales</taxon>
        <taxon>Sphingobacteriaceae</taxon>
        <taxon>Pedobacter</taxon>
    </lineage>
</organism>
<dbReference type="SMART" id="SM00448">
    <property type="entry name" value="REC"/>
    <property type="match status" value="1"/>
</dbReference>
<dbReference type="Pfam" id="PF00072">
    <property type="entry name" value="Response_reg"/>
    <property type="match status" value="1"/>
</dbReference>
<dbReference type="GO" id="GO:0003677">
    <property type="term" value="F:DNA binding"/>
    <property type="evidence" value="ECO:0007669"/>
    <property type="project" value="UniProtKB-KW"/>
</dbReference>
<accession>A0A369Q6S7</accession>
<feature type="modified residue" description="4-aspartylphosphate" evidence="1">
    <location>
        <position position="57"/>
    </location>
</feature>
<keyword evidence="1" id="KW-0597">Phosphoprotein</keyword>
<sequence length="125" mass="13992">MNTNLKVLIADDSELMRMIVKGFFKKLLPSSTITEASNLVDTFTLIEKEKFDFLMLDINMSDGDSSPDTVKKVLAIQPNIKVCMFTGNDKTTFEKLYIEAGAFGFIQKDENMGVSLGEILKRALN</sequence>
<dbReference type="PANTHER" id="PTHR45566:SF1">
    <property type="entry name" value="HTH-TYPE TRANSCRIPTIONAL REGULATOR YHJB-RELATED"/>
    <property type="match status" value="1"/>
</dbReference>
<protein>
    <submittedName>
        <fullName evidence="3">DNA-binding response regulator</fullName>
    </submittedName>
</protein>
<dbReference type="Gene3D" id="3.40.50.2300">
    <property type="match status" value="1"/>
</dbReference>
<name>A0A369Q6S7_9SPHI</name>
<evidence type="ECO:0000256" key="1">
    <source>
        <dbReference type="PROSITE-ProRule" id="PRU00169"/>
    </source>
</evidence>
<dbReference type="CDD" id="cd00156">
    <property type="entry name" value="REC"/>
    <property type="match status" value="1"/>
</dbReference>
<reference evidence="3 4" key="1">
    <citation type="submission" date="2018-07" db="EMBL/GenBank/DDBJ databases">
        <title>Pedobacter sp. nov., isolated from soil.</title>
        <authorList>
            <person name="Zhou L.Y."/>
            <person name="Du Z.J."/>
        </authorList>
    </citation>
    <scope>NUCLEOTIDE SEQUENCE [LARGE SCALE GENOMIC DNA]</scope>
    <source>
        <strain evidence="3 4">JDX94</strain>
    </source>
</reference>
<dbReference type="RefSeq" id="WP_115400992.1">
    <property type="nucleotide sequence ID" value="NZ_QPKV01000001.1"/>
</dbReference>
<evidence type="ECO:0000259" key="2">
    <source>
        <dbReference type="PROSITE" id="PS50110"/>
    </source>
</evidence>
<evidence type="ECO:0000313" key="4">
    <source>
        <dbReference type="Proteomes" id="UP000253961"/>
    </source>
</evidence>
<keyword evidence="4" id="KW-1185">Reference proteome</keyword>
<dbReference type="Proteomes" id="UP000253961">
    <property type="component" value="Unassembled WGS sequence"/>
</dbReference>
<dbReference type="PROSITE" id="PS50110">
    <property type="entry name" value="RESPONSE_REGULATORY"/>
    <property type="match status" value="1"/>
</dbReference>
<dbReference type="OrthoDB" id="1013073at2"/>
<keyword evidence="3" id="KW-0238">DNA-binding</keyword>
<feature type="domain" description="Response regulatory" evidence="2">
    <location>
        <begin position="6"/>
        <end position="123"/>
    </location>
</feature>
<evidence type="ECO:0000313" key="3">
    <source>
        <dbReference type="EMBL" id="RDC58619.1"/>
    </source>
</evidence>
<dbReference type="GO" id="GO:0000160">
    <property type="term" value="P:phosphorelay signal transduction system"/>
    <property type="evidence" value="ECO:0007669"/>
    <property type="project" value="InterPro"/>
</dbReference>